<dbReference type="GO" id="GO:0003677">
    <property type="term" value="F:DNA binding"/>
    <property type="evidence" value="ECO:0007669"/>
    <property type="project" value="UniProtKB-KW"/>
</dbReference>
<keyword evidence="3" id="KW-0804">Transcription</keyword>
<proteinExistence type="predicted"/>
<dbReference type="PANTHER" id="PTHR44688:SF16">
    <property type="entry name" value="DNA-BINDING TRANSCRIPTIONAL ACTIVATOR DEVR_DOSR"/>
    <property type="match status" value="1"/>
</dbReference>
<dbReference type="SMART" id="SM00421">
    <property type="entry name" value="HTH_LUXR"/>
    <property type="match status" value="1"/>
</dbReference>
<dbReference type="Gene3D" id="1.10.10.10">
    <property type="entry name" value="Winged helix-like DNA-binding domain superfamily/Winged helix DNA-binding domain"/>
    <property type="match status" value="1"/>
</dbReference>
<reference evidence="5 6" key="1">
    <citation type="submission" date="2020-04" db="EMBL/GenBank/DDBJ databases">
        <title>Ramlibacter sp. G-1-2-2 isolated from soil.</title>
        <authorList>
            <person name="Dahal R.H."/>
        </authorList>
    </citation>
    <scope>NUCLEOTIDE SEQUENCE [LARGE SCALE GENOMIC DNA]</scope>
    <source>
        <strain evidence="5 6">G-1-2-2</strain>
    </source>
</reference>
<evidence type="ECO:0000256" key="3">
    <source>
        <dbReference type="ARBA" id="ARBA00023163"/>
    </source>
</evidence>
<dbReference type="EMBL" id="JABBFX010000003">
    <property type="protein sequence ID" value="NML47184.1"/>
    <property type="molecule type" value="Genomic_DNA"/>
</dbReference>
<keyword evidence="1" id="KW-0805">Transcription regulation</keyword>
<organism evidence="5 6">
    <name type="scientific">Ramlibacter agri</name>
    <dbReference type="NCBI Taxonomy" id="2728837"/>
    <lineage>
        <taxon>Bacteria</taxon>
        <taxon>Pseudomonadati</taxon>
        <taxon>Pseudomonadota</taxon>
        <taxon>Betaproteobacteria</taxon>
        <taxon>Burkholderiales</taxon>
        <taxon>Comamonadaceae</taxon>
        <taxon>Ramlibacter</taxon>
    </lineage>
</organism>
<dbReference type="PROSITE" id="PS00622">
    <property type="entry name" value="HTH_LUXR_1"/>
    <property type="match status" value="1"/>
</dbReference>
<dbReference type="RefSeq" id="WP_169421473.1">
    <property type="nucleotide sequence ID" value="NZ_JABBFX010000003.1"/>
</dbReference>
<sequence length="256" mass="28765">MQLIPVTHQAAVAGERAVEAFAGVVGCIGDAGFAQGALAQLNRWLPVSWWSVFRLHDDAPPDMPASGSYRAPDHTAESWHEYRTSLYRSDQTFLAAREQVQDQRQVLVHWHAHEIPRQHRERIYTRHGLRERLSIVCRARDEGLLAVNLYRHEELPRFSDEEIDLVGSAAGLLLSCVQRHLSLCGGAPTADTVLAGLTRRERDVCERMLKGWTYDGIAADLGVSPGTVKTYRDRAFDRLGIHHRNELFALASGRRA</sequence>
<dbReference type="Pfam" id="PF00196">
    <property type="entry name" value="GerE"/>
    <property type="match status" value="1"/>
</dbReference>
<evidence type="ECO:0000259" key="4">
    <source>
        <dbReference type="PROSITE" id="PS50043"/>
    </source>
</evidence>
<dbReference type="SUPFAM" id="SSF46894">
    <property type="entry name" value="C-terminal effector domain of the bipartite response regulators"/>
    <property type="match status" value="1"/>
</dbReference>
<evidence type="ECO:0000256" key="2">
    <source>
        <dbReference type="ARBA" id="ARBA00023125"/>
    </source>
</evidence>
<name>A0A848H9L8_9BURK</name>
<accession>A0A848H9L8</accession>
<dbReference type="PANTHER" id="PTHR44688">
    <property type="entry name" value="DNA-BINDING TRANSCRIPTIONAL ACTIVATOR DEVR_DOSR"/>
    <property type="match status" value="1"/>
</dbReference>
<dbReference type="Proteomes" id="UP000541185">
    <property type="component" value="Unassembled WGS sequence"/>
</dbReference>
<evidence type="ECO:0000313" key="5">
    <source>
        <dbReference type="EMBL" id="NML47184.1"/>
    </source>
</evidence>
<dbReference type="InterPro" id="IPR036388">
    <property type="entry name" value="WH-like_DNA-bd_sf"/>
</dbReference>
<comment type="caution">
    <text evidence="5">The sequence shown here is derived from an EMBL/GenBank/DDBJ whole genome shotgun (WGS) entry which is preliminary data.</text>
</comment>
<dbReference type="AlphaFoldDB" id="A0A848H9L8"/>
<gene>
    <name evidence="5" type="ORF">HHL11_25785</name>
</gene>
<dbReference type="CDD" id="cd06170">
    <property type="entry name" value="LuxR_C_like"/>
    <property type="match status" value="1"/>
</dbReference>
<dbReference type="PROSITE" id="PS50043">
    <property type="entry name" value="HTH_LUXR_2"/>
    <property type="match status" value="1"/>
</dbReference>
<dbReference type="InterPro" id="IPR016032">
    <property type="entry name" value="Sig_transdc_resp-reg_C-effctor"/>
</dbReference>
<evidence type="ECO:0000313" key="6">
    <source>
        <dbReference type="Proteomes" id="UP000541185"/>
    </source>
</evidence>
<dbReference type="GO" id="GO:0006355">
    <property type="term" value="P:regulation of DNA-templated transcription"/>
    <property type="evidence" value="ECO:0007669"/>
    <property type="project" value="InterPro"/>
</dbReference>
<dbReference type="InterPro" id="IPR000792">
    <property type="entry name" value="Tscrpt_reg_LuxR_C"/>
</dbReference>
<dbReference type="PRINTS" id="PR00038">
    <property type="entry name" value="HTHLUXR"/>
</dbReference>
<keyword evidence="2" id="KW-0238">DNA-binding</keyword>
<keyword evidence="6" id="KW-1185">Reference proteome</keyword>
<feature type="domain" description="HTH luxR-type" evidence="4">
    <location>
        <begin position="190"/>
        <end position="255"/>
    </location>
</feature>
<evidence type="ECO:0000256" key="1">
    <source>
        <dbReference type="ARBA" id="ARBA00023015"/>
    </source>
</evidence>
<protein>
    <submittedName>
        <fullName evidence="5">LuxR family transcriptional regulator</fullName>
    </submittedName>
</protein>